<evidence type="ECO:0000313" key="8">
    <source>
        <dbReference type="EMBL" id="CAI0392872.1"/>
    </source>
</evidence>
<organism evidence="8 9">
    <name type="scientific">Linum tenue</name>
    <dbReference type="NCBI Taxonomy" id="586396"/>
    <lineage>
        <taxon>Eukaryota</taxon>
        <taxon>Viridiplantae</taxon>
        <taxon>Streptophyta</taxon>
        <taxon>Embryophyta</taxon>
        <taxon>Tracheophyta</taxon>
        <taxon>Spermatophyta</taxon>
        <taxon>Magnoliopsida</taxon>
        <taxon>eudicotyledons</taxon>
        <taxon>Gunneridae</taxon>
        <taxon>Pentapetalae</taxon>
        <taxon>rosids</taxon>
        <taxon>fabids</taxon>
        <taxon>Malpighiales</taxon>
        <taxon>Linaceae</taxon>
        <taxon>Linum</taxon>
    </lineage>
</organism>
<feature type="compositionally biased region" description="Basic and acidic residues" evidence="6">
    <location>
        <begin position="259"/>
        <end position="271"/>
    </location>
</feature>
<feature type="compositionally biased region" description="Low complexity" evidence="6">
    <location>
        <begin position="201"/>
        <end position="213"/>
    </location>
</feature>
<gene>
    <name evidence="8" type="ORF">LITE_LOCUS7716</name>
</gene>
<evidence type="ECO:0000256" key="5">
    <source>
        <dbReference type="ARBA" id="ARBA00023242"/>
    </source>
</evidence>
<dbReference type="InterPro" id="IPR057075">
    <property type="entry name" value="bHLH_IRO3"/>
</dbReference>
<evidence type="ECO:0000256" key="6">
    <source>
        <dbReference type="SAM" id="MobiDB-lite"/>
    </source>
</evidence>
<dbReference type="CDD" id="cd11446">
    <property type="entry name" value="bHLH_AtILR3_like"/>
    <property type="match status" value="1"/>
</dbReference>
<dbReference type="PANTHER" id="PTHR47001:SF1">
    <property type="entry name" value="TRANSCRIPTION FACTOR BHLH11"/>
    <property type="match status" value="1"/>
</dbReference>
<dbReference type="InterPro" id="IPR036638">
    <property type="entry name" value="HLH_DNA-bd_sf"/>
</dbReference>
<dbReference type="EMBL" id="CAMGYJ010000003">
    <property type="protein sequence ID" value="CAI0392872.1"/>
    <property type="molecule type" value="Genomic_DNA"/>
</dbReference>
<feature type="domain" description="BHLH" evidence="7">
    <location>
        <begin position="28"/>
        <end position="78"/>
    </location>
</feature>
<feature type="region of interest" description="Disordered" evidence="6">
    <location>
        <begin position="1"/>
        <end position="43"/>
    </location>
</feature>
<dbReference type="InterPro" id="IPR044579">
    <property type="entry name" value="bHLH11/121"/>
</dbReference>
<comment type="subcellular location">
    <subcellularLocation>
        <location evidence="1">Nucleus</location>
    </subcellularLocation>
</comment>
<dbReference type="Gene3D" id="4.10.280.10">
    <property type="entry name" value="Helix-loop-helix DNA-binding domain"/>
    <property type="match status" value="1"/>
</dbReference>
<keyword evidence="5" id="KW-0539">Nucleus</keyword>
<accession>A0AAV0I7B6</accession>
<evidence type="ECO:0000256" key="1">
    <source>
        <dbReference type="ARBA" id="ARBA00004123"/>
    </source>
</evidence>
<dbReference type="SMART" id="SM00353">
    <property type="entry name" value="HLH"/>
    <property type="match status" value="1"/>
</dbReference>
<keyword evidence="9" id="KW-1185">Reference proteome</keyword>
<keyword evidence="3" id="KW-0238">DNA-binding</keyword>
<keyword evidence="4" id="KW-0804">Transcription</keyword>
<feature type="compositionally biased region" description="Polar residues" evidence="6">
    <location>
        <begin position="1"/>
        <end position="10"/>
    </location>
</feature>
<name>A0AAV0I7B6_9ROSI</name>
<reference evidence="8" key="1">
    <citation type="submission" date="2022-08" db="EMBL/GenBank/DDBJ databases">
        <authorList>
            <person name="Gutierrez-Valencia J."/>
        </authorList>
    </citation>
    <scope>NUCLEOTIDE SEQUENCE</scope>
</reference>
<dbReference type="GO" id="GO:0006879">
    <property type="term" value="P:intracellular iron ion homeostasis"/>
    <property type="evidence" value="ECO:0007669"/>
    <property type="project" value="InterPro"/>
</dbReference>
<keyword evidence="2" id="KW-0805">Transcription regulation</keyword>
<dbReference type="AlphaFoldDB" id="A0AAV0I7B6"/>
<dbReference type="PROSITE" id="PS50888">
    <property type="entry name" value="BHLH"/>
    <property type="match status" value="1"/>
</dbReference>
<dbReference type="GO" id="GO:0005634">
    <property type="term" value="C:nucleus"/>
    <property type="evidence" value="ECO:0007669"/>
    <property type="project" value="UniProtKB-SubCell"/>
</dbReference>
<feature type="compositionally biased region" description="Basic and acidic residues" evidence="6">
    <location>
        <begin position="32"/>
        <end position="43"/>
    </location>
</feature>
<dbReference type="PANTHER" id="PTHR47001">
    <property type="entry name" value="TRANSCRIPTION FACTOR BHLH121"/>
    <property type="match status" value="1"/>
</dbReference>
<evidence type="ECO:0000259" key="7">
    <source>
        <dbReference type="PROSITE" id="PS50888"/>
    </source>
</evidence>
<dbReference type="InterPro" id="IPR011598">
    <property type="entry name" value="bHLH_dom"/>
</dbReference>
<evidence type="ECO:0000256" key="4">
    <source>
        <dbReference type="ARBA" id="ARBA00023163"/>
    </source>
</evidence>
<dbReference type="SUPFAM" id="SSF47459">
    <property type="entry name" value="HLH, helix-loop-helix DNA-binding domain"/>
    <property type="match status" value="1"/>
</dbReference>
<evidence type="ECO:0000313" key="9">
    <source>
        <dbReference type="Proteomes" id="UP001154282"/>
    </source>
</evidence>
<protein>
    <recommendedName>
        <fullName evidence="7">BHLH domain-containing protein</fullName>
    </recommendedName>
</protein>
<evidence type="ECO:0000256" key="2">
    <source>
        <dbReference type="ARBA" id="ARBA00023015"/>
    </source>
</evidence>
<feature type="region of interest" description="Disordered" evidence="6">
    <location>
        <begin position="182"/>
        <end position="225"/>
    </location>
</feature>
<feature type="region of interest" description="Disordered" evidence="6">
    <location>
        <begin position="248"/>
        <end position="301"/>
    </location>
</feature>
<dbReference type="Proteomes" id="UP001154282">
    <property type="component" value="Unassembled WGS sequence"/>
</dbReference>
<proteinExistence type="predicted"/>
<comment type="caution">
    <text evidence="8">The sequence shown here is derived from an EMBL/GenBank/DDBJ whole genome shotgun (WGS) entry which is preliminary data.</text>
</comment>
<dbReference type="Pfam" id="PF23177">
    <property type="entry name" value="bHLH_IRO3"/>
    <property type="match status" value="1"/>
</dbReference>
<evidence type="ECO:0000256" key="3">
    <source>
        <dbReference type="ARBA" id="ARBA00023125"/>
    </source>
</evidence>
<dbReference type="GO" id="GO:0003677">
    <property type="term" value="F:DNA binding"/>
    <property type="evidence" value="ECO:0007669"/>
    <property type="project" value="UniProtKB-KW"/>
</dbReference>
<dbReference type="GO" id="GO:0003700">
    <property type="term" value="F:DNA-binding transcription factor activity"/>
    <property type="evidence" value="ECO:0007669"/>
    <property type="project" value="InterPro"/>
</dbReference>
<sequence length="301" mass="33105">MNQHKASNDSPPEPRQRQGAVAKDPIAARKVQKADREKLRRDRLNEQFIELGQTLDPDRPKNDKATILTDTVQVLKDLTSEVNRLKAECSALTEESRELLQEKNELREEKASLKSDVEALNMQYQQRLRAMFPWGPVDPSVIMGSPYSYAVPVPVPPGSIPMHPPMQPFPFYRNQPPSNPVHGTCPTFISFPTPPNPPNEQPSAQSASTSHGSSKPDPRSKLVCHPGDSHIEECCDDSGEVATELVLKMPGSSSQQAAVERKGKQRKEKENCVVSSSISSSPHVAHDYSSNSIGDAASSKP</sequence>
<dbReference type="GO" id="GO:0046983">
    <property type="term" value="F:protein dimerization activity"/>
    <property type="evidence" value="ECO:0007669"/>
    <property type="project" value="InterPro"/>
</dbReference>